<dbReference type="InterPro" id="IPR036390">
    <property type="entry name" value="WH_DNA-bd_sf"/>
</dbReference>
<dbReference type="Proteomes" id="UP000247515">
    <property type="component" value="Unassembled WGS sequence"/>
</dbReference>
<evidence type="ECO:0000313" key="6">
    <source>
        <dbReference type="EMBL" id="PXX08293.1"/>
    </source>
</evidence>
<feature type="domain" description="HTH lysR-type" evidence="5">
    <location>
        <begin position="1"/>
        <end position="59"/>
    </location>
</feature>
<evidence type="ECO:0000256" key="1">
    <source>
        <dbReference type="ARBA" id="ARBA00009437"/>
    </source>
</evidence>
<dbReference type="PANTHER" id="PTHR30537:SF5">
    <property type="entry name" value="HTH-TYPE TRANSCRIPTIONAL ACTIVATOR TTDR-RELATED"/>
    <property type="match status" value="1"/>
</dbReference>
<dbReference type="GO" id="GO:0003700">
    <property type="term" value="F:DNA-binding transcription factor activity"/>
    <property type="evidence" value="ECO:0007669"/>
    <property type="project" value="InterPro"/>
</dbReference>
<name>A0A1A5XA29_9BURK</name>
<keyword evidence="2" id="KW-0805">Transcription regulation</keyword>
<evidence type="ECO:0000259" key="5">
    <source>
        <dbReference type="PROSITE" id="PS50931"/>
    </source>
</evidence>
<dbReference type="SUPFAM" id="SSF53850">
    <property type="entry name" value="Periplasmic binding protein-like II"/>
    <property type="match status" value="1"/>
</dbReference>
<dbReference type="SUPFAM" id="SSF46785">
    <property type="entry name" value="Winged helix' DNA-binding domain"/>
    <property type="match status" value="1"/>
</dbReference>
<protein>
    <submittedName>
        <fullName evidence="6">DNA-binding transcriptional LysR family regulator</fullName>
    </submittedName>
    <submittedName>
        <fullName evidence="7">DNA-binding transcriptional regulator, LysR family</fullName>
    </submittedName>
</protein>
<dbReference type="AlphaFoldDB" id="A0A1A5XA29"/>
<evidence type="ECO:0000256" key="4">
    <source>
        <dbReference type="ARBA" id="ARBA00023163"/>
    </source>
</evidence>
<keyword evidence="4" id="KW-0804">Transcription</keyword>
<evidence type="ECO:0000313" key="9">
    <source>
        <dbReference type="Proteomes" id="UP000247515"/>
    </source>
</evidence>
<dbReference type="InterPro" id="IPR005119">
    <property type="entry name" value="LysR_subst-bd"/>
</dbReference>
<organism evidence="7 8">
    <name type="scientific">Paraburkholderia tropica</name>
    <dbReference type="NCBI Taxonomy" id="92647"/>
    <lineage>
        <taxon>Bacteria</taxon>
        <taxon>Pseudomonadati</taxon>
        <taxon>Pseudomonadota</taxon>
        <taxon>Betaproteobacteria</taxon>
        <taxon>Burkholderiales</taxon>
        <taxon>Burkholderiaceae</taxon>
        <taxon>Paraburkholderia</taxon>
    </lineage>
</organism>
<dbReference type="InterPro" id="IPR000847">
    <property type="entry name" value="LysR_HTH_N"/>
</dbReference>
<gene>
    <name evidence="6" type="ORF">C7400_12767</name>
    <name evidence="7" type="ORF">SAMN05216550_10366</name>
</gene>
<evidence type="ECO:0000313" key="8">
    <source>
        <dbReference type="Proteomes" id="UP000183529"/>
    </source>
</evidence>
<dbReference type="GeneID" id="61306247"/>
<dbReference type="Pfam" id="PF03466">
    <property type="entry name" value="LysR_substrate"/>
    <property type="match status" value="1"/>
</dbReference>
<keyword evidence="9" id="KW-1185">Reference proteome</keyword>
<dbReference type="PANTHER" id="PTHR30537">
    <property type="entry name" value="HTH-TYPE TRANSCRIPTIONAL REGULATOR"/>
    <property type="match status" value="1"/>
</dbReference>
<accession>A0A1A5XA29</accession>
<dbReference type="InterPro" id="IPR036388">
    <property type="entry name" value="WH-like_DNA-bd_sf"/>
</dbReference>
<dbReference type="PROSITE" id="PS50931">
    <property type="entry name" value="HTH_LYSR"/>
    <property type="match status" value="1"/>
</dbReference>
<evidence type="ECO:0000256" key="2">
    <source>
        <dbReference type="ARBA" id="ARBA00023015"/>
    </source>
</evidence>
<dbReference type="OrthoDB" id="9786526at2"/>
<dbReference type="Gene3D" id="3.40.190.290">
    <property type="match status" value="1"/>
</dbReference>
<dbReference type="Proteomes" id="UP000183529">
    <property type="component" value="Unassembled WGS sequence"/>
</dbReference>
<dbReference type="GO" id="GO:0003677">
    <property type="term" value="F:DNA binding"/>
    <property type="evidence" value="ECO:0007669"/>
    <property type="project" value="UniProtKB-KW"/>
</dbReference>
<proteinExistence type="inferred from homology"/>
<sequence length="325" mass="35839">MDKLGSMKMFVGVAEAGGFAKAASRAALSTAAVSRAIMELEASLQTRLFNRTTRQISLTEAGRRYLEHCERILNEVALADAEAMGAAAQPNGRLRVHATASFGQHYLTPLLARYTQQFEDVSVDLVLAQRTPDLLEERFDVAIVVAQTLKDSSLVSQRLGTSRSVLCAAPQYLARRGTPLDIGDLERHTCVQLTRQDLPVLAWEFEGQHEGEPARTFRPTQQAPLTVNIAEALGEAIRAGMGIGMLPIPTALQGMRDGTLVQVLPGARLKPFNVFALYASRQYLDAKIKTLVEFLREAVPRRMAEHEQELQLLNARYDHDVVCES</sequence>
<reference evidence="7 8" key="1">
    <citation type="submission" date="2016-10" db="EMBL/GenBank/DDBJ databases">
        <authorList>
            <person name="Varghese N."/>
            <person name="Submissions S."/>
        </authorList>
    </citation>
    <scope>NUCLEOTIDE SEQUENCE [LARGE SCALE GENOMIC DNA]</scope>
    <source>
        <strain evidence="7 8">LMG 22274</strain>
    </source>
</reference>
<dbReference type="EMBL" id="FNZM01000003">
    <property type="protein sequence ID" value="SEJ18059.1"/>
    <property type="molecule type" value="Genomic_DNA"/>
</dbReference>
<dbReference type="CDD" id="cd08422">
    <property type="entry name" value="PBP2_CrgA_like"/>
    <property type="match status" value="1"/>
</dbReference>
<comment type="similarity">
    <text evidence="1">Belongs to the LysR transcriptional regulatory family.</text>
</comment>
<dbReference type="EMBL" id="QJJV01000027">
    <property type="protein sequence ID" value="PXX08293.1"/>
    <property type="molecule type" value="Genomic_DNA"/>
</dbReference>
<dbReference type="Pfam" id="PF00126">
    <property type="entry name" value="HTH_1"/>
    <property type="match status" value="1"/>
</dbReference>
<dbReference type="InterPro" id="IPR058163">
    <property type="entry name" value="LysR-type_TF_proteobact-type"/>
</dbReference>
<dbReference type="RefSeq" id="WP_065061525.1">
    <property type="nucleotide sequence ID" value="NZ_CADFGN010000001.1"/>
</dbReference>
<dbReference type="Gene3D" id="1.10.10.10">
    <property type="entry name" value="Winged helix-like DNA-binding domain superfamily/Winged helix DNA-binding domain"/>
    <property type="match status" value="1"/>
</dbReference>
<dbReference type="FunFam" id="1.10.10.10:FF:000001">
    <property type="entry name" value="LysR family transcriptional regulator"/>
    <property type="match status" value="1"/>
</dbReference>
<reference evidence="6 9" key="2">
    <citation type="submission" date="2018-05" db="EMBL/GenBank/DDBJ databases">
        <title>Genomic Encyclopedia of Type Strains, Phase IV (KMG-V): Genome sequencing to study the core and pangenomes of soil and plant-associated prokaryotes.</title>
        <authorList>
            <person name="Whitman W."/>
        </authorList>
    </citation>
    <scope>NUCLEOTIDE SEQUENCE [LARGE SCALE GENOMIC DNA]</scope>
    <source>
        <strain evidence="6 9">SIr-6563</strain>
    </source>
</reference>
<evidence type="ECO:0000313" key="7">
    <source>
        <dbReference type="EMBL" id="SEJ18059.1"/>
    </source>
</evidence>
<keyword evidence="3 7" id="KW-0238">DNA-binding</keyword>
<comment type="caution">
    <text evidence="7">The sequence shown here is derived from an EMBL/GenBank/DDBJ whole genome shotgun (WGS) entry which is preliminary data.</text>
</comment>
<evidence type="ECO:0000256" key="3">
    <source>
        <dbReference type="ARBA" id="ARBA00023125"/>
    </source>
</evidence>